<dbReference type="AlphaFoldDB" id="A0A7L7L418"/>
<protein>
    <submittedName>
        <fullName evidence="2">Glycosyltransferase family 2 protein</fullName>
    </submittedName>
</protein>
<dbReference type="InterPro" id="IPR029044">
    <property type="entry name" value="Nucleotide-diphossugar_trans"/>
</dbReference>
<gene>
    <name evidence="2" type="ORF">HUW48_05680</name>
</gene>
<organism evidence="2 3">
    <name type="scientific">Adhaeribacter radiodurans</name>
    <dbReference type="NCBI Taxonomy" id="2745197"/>
    <lineage>
        <taxon>Bacteria</taxon>
        <taxon>Pseudomonadati</taxon>
        <taxon>Bacteroidota</taxon>
        <taxon>Cytophagia</taxon>
        <taxon>Cytophagales</taxon>
        <taxon>Hymenobacteraceae</taxon>
        <taxon>Adhaeribacter</taxon>
    </lineage>
</organism>
<dbReference type="GO" id="GO:0016740">
    <property type="term" value="F:transferase activity"/>
    <property type="evidence" value="ECO:0007669"/>
    <property type="project" value="UniProtKB-KW"/>
</dbReference>
<dbReference type="EMBL" id="CP055153">
    <property type="protein sequence ID" value="QMU27561.1"/>
    <property type="molecule type" value="Genomic_DNA"/>
</dbReference>
<dbReference type="SUPFAM" id="SSF53448">
    <property type="entry name" value="Nucleotide-diphospho-sugar transferases"/>
    <property type="match status" value="1"/>
</dbReference>
<sequence>MNNLLTPIVLFVYNRPKHTEQTLEALFKNDLANESILYIYVDGPKEISTEEDLRYITETRQILRKRQWCREVHIIESEKNKGLANSIIFGVTEIVNKHGSVIVLEDDIVTSKGFLTYMNSALNTYRNDSKVMQVTGFIYPIDKTNLPETFFYNANSCWGWGTWKRAWDYYIDDINIIYKRLIEKPVNWKKFNAFQGRAFQDQLMDNLNGRIKTWAVKWHACVYLNDGMILHPRSSLTKNIGFDGSGVHCGYDNKMLSMDIIENIQVVKHKELHSRIAMKSLKKYFAISNQSTINKIIRKLYSLKNLLRV</sequence>
<keyword evidence="2" id="KW-0808">Transferase</keyword>
<dbReference type="InterPro" id="IPR001173">
    <property type="entry name" value="Glyco_trans_2-like"/>
</dbReference>
<dbReference type="Pfam" id="PF00535">
    <property type="entry name" value="Glycos_transf_2"/>
    <property type="match status" value="1"/>
</dbReference>
<reference evidence="2 3" key="1">
    <citation type="submission" date="2020-06" db="EMBL/GenBank/DDBJ databases">
        <authorList>
            <person name="Hwang Y.J."/>
        </authorList>
    </citation>
    <scope>NUCLEOTIDE SEQUENCE [LARGE SCALE GENOMIC DNA]</scope>
    <source>
        <strain evidence="2 3">KUDC8001</strain>
    </source>
</reference>
<dbReference type="RefSeq" id="WP_182414756.1">
    <property type="nucleotide sequence ID" value="NZ_CP055153.1"/>
</dbReference>
<name>A0A7L7L418_9BACT</name>
<proteinExistence type="predicted"/>
<evidence type="ECO:0000313" key="3">
    <source>
        <dbReference type="Proteomes" id="UP000514509"/>
    </source>
</evidence>
<dbReference type="Gene3D" id="3.90.550.10">
    <property type="entry name" value="Spore Coat Polysaccharide Biosynthesis Protein SpsA, Chain A"/>
    <property type="match status" value="1"/>
</dbReference>
<reference evidence="2 3" key="2">
    <citation type="submission" date="2020-08" db="EMBL/GenBank/DDBJ databases">
        <title>Adhaeribacter dokdonensis sp. nov., isolated from the rhizosphere of Elymus tsukushiensis, a plant native to the Dokdo Islands, Republic of Korea.</title>
        <authorList>
            <person name="Ghim S.Y."/>
        </authorList>
    </citation>
    <scope>NUCLEOTIDE SEQUENCE [LARGE SCALE GENOMIC DNA]</scope>
    <source>
        <strain evidence="2 3">KUDC8001</strain>
    </source>
</reference>
<evidence type="ECO:0000259" key="1">
    <source>
        <dbReference type="Pfam" id="PF00535"/>
    </source>
</evidence>
<dbReference type="CDD" id="cd00761">
    <property type="entry name" value="Glyco_tranf_GTA_type"/>
    <property type="match status" value="1"/>
</dbReference>
<keyword evidence="3" id="KW-1185">Reference proteome</keyword>
<accession>A0A7L7L418</accession>
<feature type="domain" description="Glycosyltransferase 2-like" evidence="1">
    <location>
        <begin position="8"/>
        <end position="158"/>
    </location>
</feature>
<dbReference type="KEGG" id="add:HUW48_05680"/>
<evidence type="ECO:0000313" key="2">
    <source>
        <dbReference type="EMBL" id="QMU27561.1"/>
    </source>
</evidence>
<dbReference type="Proteomes" id="UP000514509">
    <property type="component" value="Chromosome"/>
</dbReference>